<keyword evidence="2" id="KW-1185">Reference proteome</keyword>
<reference evidence="1" key="1">
    <citation type="submission" date="2019-04" db="EMBL/GenBank/DDBJ databases">
        <title>Microbes associate with the intestines of laboratory mice.</title>
        <authorList>
            <person name="Navarre W."/>
            <person name="Wong E."/>
            <person name="Huang K."/>
            <person name="Tropini C."/>
            <person name="Ng K."/>
            <person name="Yu B."/>
        </authorList>
    </citation>
    <scope>NUCLEOTIDE SEQUENCE</scope>
    <source>
        <strain evidence="1">NM01_1-7b</strain>
    </source>
</reference>
<dbReference type="EMBL" id="SRYA01000127">
    <property type="protein sequence ID" value="TGY87006.1"/>
    <property type="molecule type" value="Genomic_DNA"/>
</dbReference>
<evidence type="ECO:0000313" key="2">
    <source>
        <dbReference type="Proteomes" id="UP000304953"/>
    </source>
</evidence>
<evidence type="ECO:0000313" key="1">
    <source>
        <dbReference type="EMBL" id="TGY87006.1"/>
    </source>
</evidence>
<name>A0AC61RM55_9FIRM</name>
<comment type="caution">
    <text evidence="1">The sequence shown here is derived from an EMBL/GenBank/DDBJ whole genome shotgun (WGS) entry which is preliminary data.</text>
</comment>
<accession>A0AC61RM55</accession>
<proteinExistence type="predicted"/>
<dbReference type="Proteomes" id="UP000304953">
    <property type="component" value="Unassembled WGS sequence"/>
</dbReference>
<organism evidence="1 2">
    <name type="scientific">Petralouisia muris</name>
    <dbReference type="NCBI Taxonomy" id="3032872"/>
    <lineage>
        <taxon>Bacteria</taxon>
        <taxon>Bacillati</taxon>
        <taxon>Bacillota</taxon>
        <taxon>Clostridia</taxon>
        <taxon>Lachnospirales</taxon>
        <taxon>Lachnospiraceae</taxon>
        <taxon>Petralouisia</taxon>
    </lineage>
</organism>
<gene>
    <name evidence="1" type="ORF">E5329_27300</name>
</gene>
<sequence length="485" mass="54225">MIDRWIAEATECDFKVALEIKKPKSWLKSVSAFANGIGGTLLFGIDDNRNVVGLTDAQADAEAISRLIKERISPYPNFILVPEREDGKNILILTVSSGYSTPYYYKADGVMEAYIHIRNESVIAPSFALNQLILKGMNRTYDTLNSEYDFKDYAFSKLRERYKVWTGNSMEDKLFDSFDTRNEYGKLTNAGALLADDSPIRHSRLFCTRWNGLDKSGGMVDALDSAEYSGSLIILLNEGASFVKRNMKTRWKKTANSRIEMPDYCERSVFEALVNALIHRDCLILGSEVHIDIYNDRLTIYSPGGMADGTRIQERDISNISSTRRNPVLADIFGRLGYMERQGSGFKKITESYHAAHNYRKELEPEFYSDVTSFQVTPYNLNYGTTTNSSNVTIEDESVAITTGYVAIEVAIDGLNASQTTIQKAKEVYKNMGTDGIFGRSDISSITGDSVTAAGKLISKLKAASLIVPVKGYGKGKYRFIEPHK</sequence>
<protein>
    <submittedName>
        <fullName evidence="1">AAA family ATPase</fullName>
    </submittedName>
</protein>